<keyword evidence="4" id="KW-1185">Reference proteome</keyword>
<evidence type="ECO:0000256" key="2">
    <source>
        <dbReference type="ARBA" id="ARBA00023274"/>
    </source>
</evidence>
<name>A0A445H5G9_GLYSO</name>
<keyword evidence="1 3" id="KW-0689">Ribosomal protein</keyword>
<evidence type="ECO:0000313" key="4">
    <source>
        <dbReference type="Proteomes" id="UP000289340"/>
    </source>
</evidence>
<dbReference type="Gene3D" id="2.30.30.30">
    <property type="match status" value="1"/>
</dbReference>
<dbReference type="PANTHER" id="PTHR11127">
    <property type="entry name" value="60S RIBOSOMAL PROTEIN L14"/>
    <property type="match status" value="1"/>
</dbReference>
<protein>
    <submittedName>
        <fullName evidence="3">Putative 60S ribosomal protein L14</fullName>
    </submittedName>
</protein>
<proteinExistence type="predicted"/>
<reference evidence="3 4" key="1">
    <citation type="submission" date="2018-09" db="EMBL/GenBank/DDBJ databases">
        <title>A high-quality reference genome of wild soybean provides a powerful tool to mine soybean genomes.</title>
        <authorList>
            <person name="Xie M."/>
            <person name="Chung C.Y.L."/>
            <person name="Li M.-W."/>
            <person name="Wong F.-L."/>
            <person name="Chan T.-F."/>
            <person name="Lam H.-M."/>
        </authorList>
    </citation>
    <scope>NUCLEOTIDE SEQUENCE [LARGE SCALE GENOMIC DNA]</scope>
    <source>
        <strain evidence="4">cv. W05</strain>
        <tissue evidence="3">Hypocotyl of etiolated seedlings</tissue>
    </source>
</reference>
<dbReference type="InterPro" id="IPR008991">
    <property type="entry name" value="Translation_prot_SH3-like_sf"/>
</dbReference>
<dbReference type="SUPFAM" id="SSF50104">
    <property type="entry name" value="Translation proteins SH3-like domain"/>
    <property type="match status" value="1"/>
</dbReference>
<comment type="caution">
    <text evidence="3">The sequence shown here is derived from an EMBL/GenBank/DDBJ whole genome shotgun (WGS) entry which is preliminary data.</text>
</comment>
<dbReference type="GO" id="GO:0003723">
    <property type="term" value="F:RNA binding"/>
    <property type="evidence" value="ECO:0007669"/>
    <property type="project" value="InterPro"/>
</dbReference>
<sequence length="91" mass="10334">MLSHRAPARRRWLRLDACTVSASLQSTAKMPFKRYVEIGRVAQINYGKEYGRLVVIVDVIDQNRVTPPPPPKISSCFVDNPNNIRLLSMPL</sequence>
<accession>A0A445H5G9</accession>
<dbReference type="InterPro" id="IPR039660">
    <property type="entry name" value="Ribosomal_eL14"/>
</dbReference>
<evidence type="ECO:0000256" key="1">
    <source>
        <dbReference type="ARBA" id="ARBA00022980"/>
    </source>
</evidence>
<keyword evidence="2" id="KW-0687">Ribonucleoprotein</keyword>
<dbReference type="GO" id="GO:0003735">
    <property type="term" value="F:structural constituent of ribosome"/>
    <property type="evidence" value="ECO:0007669"/>
    <property type="project" value="InterPro"/>
</dbReference>
<dbReference type="PANTHER" id="PTHR11127:SF2">
    <property type="entry name" value="LARGE RIBOSOMAL SUBUNIT PROTEIN EL14"/>
    <property type="match status" value="1"/>
</dbReference>
<organism evidence="3 4">
    <name type="scientific">Glycine soja</name>
    <name type="common">Wild soybean</name>
    <dbReference type="NCBI Taxonomy" id="3848"/>
    <lineage>
        <taxon>Eukaryota</taxon>
        <taxon>Viridiplantae</taxon>
        <taxon>Streptophyta</taxon>
        <taxon>Embryophyta</taxon>
        <taxon>Tracheophyta</taxon>
        <taxon>Spermatophyta</taxon>
        <taxon>Magnoliopsida</taxon>
        <taxon>eudicotyledons</taxon>
        <taxon>Gunneridae</taxon>
        <taxon>Pentapetalae</taxon>
        <taxon>rosids</taxon>
        <taxon>fabids</taxon>
        <taxon>Fabales</taxon>
        <taxon>Fabaceae</taxon>
        <taxon>Papilionoideae</taxon>
        <taxon>50 kb inversion clade</taxon>
        <taxon>NPAAA clade</taxon>
        <taxon>indigoferoid/millettioid clade</taxon>
        <taxon>Phaseoleae</taxon>
        <taxon>Glycine</taxon>
        <taxon>Glycine subgen. Soja</taxon>
    </lineage>
</organism>
<dbReference type="Proteomes" id="UP000289340">
    <property type="component" value="Chromosome 14"/>
</dbReference>
<dbReference type="GO" id="GO:0022625">
    <property type="term" value="C:cytosolic large ribosomal subunit"/>
    <property type="evidence" value="ECO:0007669"/>
    <property type="project" value="TreeGrafter"/>
</dbReference>
<dbReference type="CDD" id="cd23702">
    <property type="entry name" value="eL14"/>
    <property type="match status" value="1"/>
</dbReference>
<dbReference type="AlphaFoldDB" id="A0A445H5G9"/>
<dbReference type="SMR" id="A0A445H5G9"/>
<dbReference type="EMBL" id="QZWG01000014">
    <property type="protein sequence ID" value="RZB68829.1"/>
    <property type="molecule type" value="Genomic_DNA"/>
</dbReference>
<gene>
    <name evidence="3" type="ORF">D0Y65_038555</name>
</gene>
<evidence type="ECO:0000313" key="3">
    <source>
        <dbReference type="EMBL" id="RZB68829.1"/>
    </source>
</evidence>
<dbReference type="GO" id="GO:0042273">
    <property type="term" value="P:ribosomal large subunit biogenesis"/>
    <property type="evidence" value="ECO:0007669"/>
    <property type="project" value="TreeGrafter"/>
</dbReference>
<dbReference type="InterPro" id="IPR014722">
    <property type="entry name" value="Rib_uL2_dom2"/>
</dbReference>